<dbReference type="InterPro" id="IPR036465">
    <property type="entry name" value="vWFA_dom_sf"/>
</dbReference>
<dbReference type="EMBL" id="CP016020">
    <property type="protein sequence ID" value="APH06208.1"/>
    <property type="molecule type" value="Genomic_DNA"/>
</dbReference>
<name>A0A1L3MV41_9BACI</name>
<feature type="signal peptide" evidence="1">
    <location>
        <begin position="1"/>
        <end position="29"/>
    </location>
</feature>
<evidence type="ECO:0000313" key="2">
    <source>
        <dbReference type="EMBL" id="APH06208.1"/>
    </source>
</evidence>
<gene>
    <name evidence="2" type="ORF">A9C19_16470</name>
</gene>
<dbReference type="SUPFAM" id="SSF53300">
    <property type="entry name" value="vWA-like"/>
    <property type="match status" value="1"/>
</dbReference>
<organism evidence="2 3">
    <name type="scientific">Bacillus weihaiensis</name>
    <dbReference type="NCBI Taxonomy" id="1547283"/>
    <lineage>
        <taxon>Bacteria</taxon>
        <taxon>Bacillati</taxon>
        <taxon>Bacillota</taxon>
        <taxon>Bacilli</taxon>
        <taxon>Bacillales</taxon>
        <taxon>Bacillaceae</taxon>
        <taxon>Bacillus</taxon>
    </lineage>
</organism>
<keyword evidence="1" id="KW-0732">Signal</keyword>
<dbReference type="OrthoDB" id="38701at2"/>
<protein>
    <recommendedName>
        <fullName evidence="4">VWFA domain-containing protein</fullName>
    </recommendedName>
</protein>
<sequence>MNWFKKNTSKKAFKLFSIVMLLFYTFSTVIPPKLVVADTQYDVDTNENGEIRNEKTGKDYERASIDKKVSWGNKPGEYFIDLKIEGKDATKIETTDIVLVYDNSSSMGTHDRVTTAKNATTNFVNGLLK</sequence>
<accession>A0A1L3MV41</accession>
<proteinExistence type="predicted"/>
<reference evidence="2 3" key="1">
    <citation type="journal article" date="2016" name="Sci. Rep.">
        <title>Complete genome sequence and transcriptomic analysis of a novel marine strain Bacillus weihaiensis reveals the mechanism of brown algae degradation.</title>
        <authorList>
            <person name="Zhu Y."/>
            <person name="Chen P."/>
            <person name="Bao Y."/>
            <person name="Men Y."/>
            <person name="Zeng Y."/>
            <person name="Yang J."/>
            <person name="Sun J."/>
            <person name="Sun Y."/>
        </authorList>
    </citation>
    <scope>NUCLEOTIDE SEQUENCE [LARGE SCALE GENOMIC DNA]</scope>
    <source>
        <strain evidence="2 3">Alg07</strain>
    </source>
</reference>
<dbReference type="KEGG" id="bwh:A9C19_16470"/>
<keyword evidence="3" id="KW-1185">Reference proteome</keyword>
<dbReference type="AlphaFoldDB" id="A0A1L3MV41"/>
<dbReference type="Proteomes" id="UP000181936">
    <property type="component" value="Chromosome"/>
</dbReference>
<dbReference type="Gene3D" id="3.40.50.410">
    <property type="entry name" value="von Willebrand factor, type A domain"/>
    <property type="match status" value="1"/>
</dbReference>
<evidence type="ECO:0000256" key="1">
    <source>
        <dbReference type="SAM" id="SignalP"/>
    </source>
</evidence>
<evidence type="ECO:0000313" key="3">
    <source>
        <dbReference type="Proteomes" id="UP000181936"/>
    </source>
</evidence>
<evidence type="ECO:0008006" key="4">
    <source>
        <dbReference type="Google" id="ProtNLM"/>
    </source>
</evidence>
<feature type="chain" id="PRO_5038785261" description="VWFA domain-containing protein" evidence="1">
    <location>
        <begin position="30"/>
        <end position="129"/>
    </location>
</feature>
<dbReference type="RefSeq" id="WP_072581007.1">
    <property type="nucleotide sequence ID" value="NZ_CP016020.1"/>
</dbReference>